<evidence type="ECO:0000313" key="3">
    <source>
        <dbReference type="Proteomes" id="UP000008637"/>
    </source>
</evidence>
<reference evidence="2 3" key="1">
    <citation type="journal article" date="2011" name="J. Bacteriol.">
        <title>Complete genome sequence of Mycoplasma haemofelis, a hemotropic mycoplasma.</title>
        <authorList>
            <person name="Barker E.N."/>
            <person name="Helps C.R."/>
            <person name="Peters I.R."/>
            <person name="Darby A.C."/>
            <person name="Radford A.D."/>
            <person name="Tasker S."/>
        </authorList>
    </citation>
    <scope>NUCLEOTIDE SEQUENCE [LARGE SCALE GENOMIC DNA]</scope>
    <source>
        <strain evidence="2 3">Langford 1</strain>
    </source>
</reference>
<dbReference type="KEGG" id="mha:HF1_10160"/>
<sequence>MSISIPKVAALGSALVGTGAIFSEAMGSGSSESPLPQKIQDSPISKTSSSKAVTPLQGACRIWEVRIENTSYNVREIVREIKNRDELVDESGSSNEKFRSEIRDACLGKKSGHAKIGSDIYIYVFESDGKWMYSSYVQGHDWHIKKGIADPYRSNK</sequence>
<dbReference type="Proteomes" id="UP000008637">
    <property type="component" value="Chromosome"/>
</dbReference>
<dbReference type="OrthoDB" id="402301at2"/>
<name>E8ZIQ3_MYCHL</name>
<dbReference type="AlphaFoldDB" id="E8ZIQ3"/>
<dbReference type="EMBL" id="FR773153">
    <property type="protein sequence ID" value="CBY93024.1"/>
    <property type="molecule type" value="Genomic_DNA"/>
</dbReference>
<dbReference type="HOGENOM" id="CLU_111546_1_0_14"/>
<organism evidence="2 3">
    <name type="scientific">Mycoplasma haemofelis (strain Langford 1)</name>
    <name type="common">Haemobartonella felis</name>
    <dbReference type="NCBI Taxonomy" id="941640"/>
    <lineage>
        <taxon>Bacteria</taxon>
        <taxon>Bacillati</taxon>
        <taxon>Mycoplasmatota</taxon>
        <taxon>Mollicutes</taxon>
        <taxon>Mycoplasmataceae</taxon>
        <taxon>Mycoplasma</taxon>
    </lineage>
</organism>
<keyword evidence="3" id="KW-1185">Reference proteome</keyword>
<accession>E8ZIQ3</accession>
<evidence type="ECO:0000256" key="1">
    <source>
        <dbReference type="SAM" id="MobiDB-lite"/>
    </source>
</evidence>
<proteinExistence type="predicted"/>
<feature type="region of interest" description="Disordered" evidence="1">
    <location>
        <begin position="26"/>
        <end position="53"/>
    </location>
</feature>
<evidence type="ECO:0000313" key="2">
    <source>
        <dbReference type="EMBL" id="CBY93024.1"/>
    </source>
</evidence>
<protein>
    <submittedName>
        <fullName evidence="2">Uncharacterized protein</fullName>
    </submittedName>
</protein>
<feature type="compositionally biased region" description="Polar residues" evidence="1">
    <location>
        <begin position="28"/>
        <end position="52"/>
    </location>
</feature>
<gene>
    <name evidence="2" type="ORF">HF1_10160</name>
</gene>